<name>A0AAE3XIX3_9BACT</name>
<organism evidence="2 3">
    <name type="scientific">Aureibacter tunicatorum</name>
    <dbReference type="NCBI Taxonomy" id="866807"/>
    <lineage>
        <taxon>Bacteria</taxon>
        <taxon>Pseudomonadati</taxon>
        <taxon>Bacteroidota</taxon>
        <taxon>Cytophagia</taxon>
        <taxon>Cytophagales</taxon>
        <taxon>Persicobacteraceae</taxon>
        <taxon>Aureibacter</taxon>
    </lineage>
</organism>
<reference evidence="2" key="1">
    <citation type="submission" date="2023-07" db="EMBL/GenBank/DDBJ databases">
        <title>Genomic Encyclopedia of Type Strains, Phase IV (KMG-IV): sequencing the most valuable type-strain genomes for metagenomic binning, comparative biology and taxonomic classification.</title>
        <authorList>
            <person name="Goeker M."/>
        </authorList>
    </citation>
    <scope>NUCLEOTIDE SEQUENCE</scope>
    <source>
        <strain evidence="2">DSM 26174</strain>
    </source>
</reference>
<dbReference type="RefSeq" id="WP_309937026.1">
    <property type="nucleotide sequence ID" value="NZ_AP025305.1"/>
</dbReference>
<dbReference type="Proteomes" id="UP001185092">
    <property type="component" value="Unassembled WGS sequence"/>
</dbReference>
<feature type="region of interest" description="Disordered" evidence="1">
    <location>
        <begin position="1"/>
        <end position="20"/>
    </location>
</feature>
<comment type="caution">
    <text evidence="2">The sequence shown here is derived from an EMBL/GenBank/DDBJ whole genome shotgun (WGS) entry which is preliminary data.</text>
</comment>
<dbReference type="AlphaFoldDB" id="A0AAE3XIX3"/>
<evidence type="ECO:0000313" key="3">
    <source>
        <dbReference type="Proteomes" id="UP001185092"/>
    </source>
</evidence>
<accession>A0AAE3XIX3</accession>
<keyword evidence="3" id="KW-1185">Reference proteome</keyword>
<sequence length="978" mass="112639">MLSFTRSTTTRKAINNEPSQGISRMPKDFYFPIQALFNAESLKSRLTDKTKIPQHIFDLLNIIDEHEKTFIAEKDKKGFHKERRKHLLGKKLALLADLELELLALPLSKLPSATEDNKVITHLFEEASSERRKTQKSYDNYFREYGFPYCFTNDGTFDSGIDEAWPFIQKCFPELMTNTDELGQNIKRVNVKHAPASLSSNDIAFFPNIKNGNTLASSPLDDQSWHFAPNYLMLLWQIGRKKSSSKKLKEKCPIDTLINLWLGLEELDLEQNPFFENHEINSSTDYPSSSPESEPELPFDLTHTDWLPLREPDEIPKGDINPLKLFADQRASMFIPNEELALLEHPLLLNMWGPYRTYGFNKDKDVLVKLFHSIYSPKDVKRNLLAQQFMNIIGKRSLATKWGAVEDHEEIWKILRQRMDDLPRLYDQKMSKEMGFDKDTLKGFDVMDMINRRALAEQLAANAPVIPQQSDSGQPFDFWYMLQDRKDFRQRFKEHEWPHYNDLRELDRVKCTVDSGEVGLIGLQGGKFSGEAMTAQQQVVKNAWYWFAQGEAMMQAILMGNLKYQVPPSSHCSDNEKPKKTLLLNGMIHPYAKDDSDQIVLFNEAPQISEIGYQHFAKKLIYKRREDMPDAPMLQPDLVNVITHYIFRFLNLSKHELTYPQGPKHYKMDHGFHLSGDINGYRAQVNGMLNCLISVYEKAPECLAFAEKMTDMFDKEREILHKLVQVVVKIVDHFGITNLKRTLHFRMVSPDTEEAGASAYSGSVLLRMQDYYRNYSYDQSTCIIRTTSGGKNYLLIIGILWGDFYTRTKNLIEKYGDIDGIIIIDVPGTRDLAETEKLAKYIYQKNMTVTMPSGTVAISGGCDLFMGGKPSVMFHPEGSEVVRSTKLGIHSWSNRQTGEKGSELPKDHPKHQPHITFMSSVGLSPEIAEKFYFFNLQTPPEKIHYMNEEELRHFGICILRAQKPNEPFSVSMKNVLDK</sequence>
<proteinExistence type="predicted"/>
<dbReference type="EMBL" id="JAVDQD010000001">
    <property type="protein sequence ID" value="MDR6237558.1"/>
    <property type="molecule type" value="Genomic_DNA"/>
</dbReference>
<protein>
    <submittedName>
        <fullName evidence="2">Uncharacterized protein</fullName>
    </submittedName>
</protein>
<gene>
    <name evidence="2" type="ORF">HNQ88_000534</name>
</gene>
<evidence type="ECO:0000256" key="1">
    <source>
        <dbReference type="SAM" id="MobiDB-lite"/>
    </source>
</evidence>
<evidence type="ECO:0000313" key="2">
    <source>
        <dbReference type="EMBL" id="MDR6237558.1"/>
    </source>
</evidence>